<dbReference type="InterPro" id="IPR026444">
    <property type="entry name" value="Secre_tail"/>
</dbReference>
<accession>A0ABT8RH40</accession>
<dbReference type="PANTHER" id="PTHR42754:SF1">
    <property type="entry name" value="LIPOPROTEIN"/>
    <property type="match status" value="1"/>
</dbReference>
<dbReference type="EMBL" id="JAUKPO010000031">
    <property type="protein sequence ID" value="MDO1450478.1"/>
    <property type="molecule type" value="Genomic_DNA"/>
</dbReference>
<dbReference type="Gene3D" id="2.60.120.430">
    <property type="entry name" value="Galactose-binding lectin"/>
    <property type="match status" value="1"/>
</dbReference>
<dbReference type="SUPFAM" id="SSF49785">
    <property type="entry name" value="Galactose-binding domain-like"/>
    <property type="match status" value="1"/>
</dbReference>
<evidence type="ECO:0000313" key="2">
    <source>
        <dbReference type="Proteomes" id="UP001168528"/>
    </source>
</evidence>
<dbReference type="RefSeq" id="WP_302041279.1">
    <property type="nucleotide sequence ID" value="NZ_JAUKPO010000031.1"/>
</dbReference>
<protein>
    <submittedName>
        <fullName evidence="1">T9SS type A sorting domain-containing protein</fullName>
    </submittedName>
</protein>
<dbReference type="InterPro" id="IPR008979">
    <property type="entry name" value="Galactose-bd-like_sf"/>
</dbReference>
<dbReference type="PANTHER" id="PTHR42754">
    <property type="entry name" value="ENDOGLUCANASE"/>
    <property type="match status" value="1"/>
</dbReference>
<reference evidence="1" key="1">
    <citation type="submission" date="2023-07" db="EMBL/GenBank/DDBJ databases">
        <title>The genome sequence of Rhodocytophaga aerolata KACC 12507.</title>
        <authorList>
            <person name="Zhang X."/>
        </authorList>
    </citation>
    <scope>NUCLEOTIDE SEQUENCE</scope>
    <source>
        <strain evidence="1">KACC 12507</strain>
    </source>
</reference>
<evidence type="ECO:0000313" key="1">
    <source>
        <dbReference type="EMBL" id="MDO1450478.1"/>
    </source>
</evidence>
<sequence length="867" mass="95693">MRHYLQLRSSSRNVLLPFLLLTLFLTATLPFLYGQAPVKLWDKTIGGNADDRLYSLQQTSDEGYILGGYSDSGVSGDKSEKRKSEEHYSGGNFWVVKTDASGNKQWDKTFGGKRIPGYSGDNYGEYIKSLQQTSDGGYVLGGTTYSTAGFDKSEVSRGDADFWVVKTDASGNKQWNKTIGGNRTDVLNVIKQTKDGGYILSGYSNSEVSGDKSEDWRNGVGWIVKLSATGDKEWDKTYFGNGRYIQQTTDGGYIVDGLSAPAMVYRSSTYFVMKLNAVGEKEWDKILWGDSYSDAVLLRIQQTTDGGYILGGYSNSNAGLDKSENSKGDFDYWVVKLDNSGNRQWDKTIGGDGRDVLHALQQTRDGGYILGGNSNSNARGDKSEKKTGEWDYWAVKLDASGNKQWDKTIGGNYEDQLHDLQQTKDGGYIFGGYSNSNAGLDKSENRKNQGYYDNDYCIVKLSADAREIKSPITSLILINADIDSYVGELKSGDIIDLVTLGNPLLNVRANAEVKLDSVIFELSGSTTTIRHIERHLPYVLYGDGLKAGAIDYWGDYWKPGQYTLKATPYLQGKADNSYSVNFEITGNLPPALRVNFGKSHTPAPKGWQTDYGLAFGEKNSYSYGWKRRDNGTPVDLSVGGTLPGNGRWRPLPKDLLLSTLMHMQSDDVPNFNGTPVESYWELALENGDYQVTVSVGDGSVWITPESHSINVEGEKAIDNFVPQGTEGSISRFKQASIRVSVRDGHLTINADGGANTKINYVIIQPLFSTAAIASGKENLLLQTDQAQPTSYPNPFSDKFSLAMHGWQGNVFVVLQDLTGNVYYRCEQQIESSLLPIDVSSVELRKGFYLLTIIDEHGKSSTLKLLKN</sequence>
<name>A0ABT8RH40_9BACT</name>
<gene>
    <name evidence="1" type="ORF">Q0590_29655</name>
</gene>
<keyword evidence="2" id="KW-1185">Reference proteome</keyword>
<dbReference type="Proteomes" id="UP001168528">
    <property type="component" value="Unassembled WGS sequence"/>
</dbReference>
<comment type="caution">
    <text evidence="1">The sequence shown here is derived from an EMBL/GenBank/DDBJ whole genome shotgun (WGS) entry which is preliminary data.</text>
</comment>
<dbReference type="NCBIfam" id="TIGR04183">
    <property type="entry name" value="Por_Secre_tail"/>
    <property type="match status" value="1"/>
</dbReference>
<proteinExistence type="predicted"/>
<organism evidence="1 2">
    <name type="scientific">Rhodocytophaga aerolata</name>
    <dbReference type="NCBI Taxonomy" id="455078"/>
    <lineage>
        <taxon>Bacteria</taxon>
        <taxon>Pseudomonadati</taxon>
        <taxon>Bacteroidota</taxon>
        <taxon>Cytophagia</taxon>
        <taxon>Cytophagales</taxon>
        <taxon>Rhodocytophagaceae</taxon>
        <taxon>Rhodocytophaga</taxon>
    </lineage>
</organism>